<keyword evidence="3 11" id="KW-0812">Transmembrane</keyword>
<dbReference type="EMBL" id="CP048993">
    <property type="protein sequence ID" value="QID81198.1"/>
    <property type="molecule type" value="Genomic_DNA"/>
</dbReference>
<dbReference type="PANTHER" id="PTHR22883">
    <property type="entry name" value="ZINC FINGER DHHC DOMAIN CONTAINING PROTEIN"/>
    <property type="match status" value="1"/>
</dbReference>
<dbReference type="AlphaFoldDB" id="A0A6C1DVW5"/>
<feature type="transmembrane region" description="Helical" evidence="11">
    <location>
        <begin position="252"/>
        <end position="276"/>
    </location>
</feature>
<dbReference type="GO" id="GO:0005789">
    <property type="term" value="C:endoplasmic reticulum membrane"/>
    <property type="evidence" value="ECO:0007669"/>
    <property type="project" value="UniProtKB-SubCell"/>
</dbReference>
<dbReference type="InterPro" id="IPR001594">
    <property type="entry name" value="Palmitoyltrfase_DHHC"/>
</dbReference>
<organism evidence="14 15">
    <name type="scientific">Saccharomyces pastorianus</name>
    <name type="common">Lager yeast</name>
    <name type="synonym">Saccharomyces cerevisiae x Saccharomyces eubayanus</name>
    <dbReference type="NCBI Taxonomy" id="27292"/>
    <lineage>
        <taxon>Eukaryota</taxon>
        <taxon>Fungi</taxon>
        <taxon>Dikarya</taxon>
        <taxon>Ascomycota</taxon>
        <taxon>Saccharomycotina</taxon>
        <taxon>Saccharomycetes</taxon>
        <taxon>Saccharomycetales</taxon>
        <taxon>Saccharomycetaceae</taxon>
        <taxon>Saccharomyces</taxon>
    </lineage>
</organism>
<evidence type="ECO:0000256" key="3">
    <source>
        <dbReference type="ARBA" id="ARBA00022692"/>
    </source>
</evidence>
<sequence length="359" mass="41147">MALVSRRSTRSESTSITKEEHTGEGSLTKLFFRWLVTLEGDQDINDGKGYISIPNVSNYIFFLGGRFRTVKGAKPLWLGVLFAIICPMVLFSIFEAHKLWHTQNGYKVLVIFFYYFWVITLASFIRTATSDPGVLPRNIHLSQLRNNYQIPQEYYNLITLPTHSSISKDITIKYCPSCRIWRPPRSSHCSTCNVCVMVHDHHCIWVNNCIGKRNYRFFLIFLLGAILSSVILLTNCAIHIARESGGPRDCPVAILLLCYAGLTLWYPAILFTYHIFMAGNQQTTREFLKGIGSKKNPVFHRVVKEENIYNKGSFLKNMGHLMLEPRGPSFVSARKPHEAGDWRFMDLSPAHSFEKIQKI</sequence>
<evidence type="ECO:0000256" key="12">
    <source>
        <dbReference type="SAM" id="MobiDB-lite"/>
    </source>
</evidence>
<evidence type="ECO:0000256" key="2">
    <source>
        <dbReference type="ARBA" id="ARBA00022679"/>
    </source>
</evidence>
<reference evidence="14 15" key="1">
    <citation type="journal article" date="2019" name="BMC Genomics">
        <title>Chromosome level assembly and comparative genome analysis confirm lager-brewing yeasts originated from a single hybridization.</title>
        <authorList>
            <person name="Salazar A.N."/>
            <person name="Gorter de Vries A.R."/>
            <person name="van den Broek M."/>
            <person name="Brouwers N."/>
            <person name="de la Torre Cortes P."/>
            <person name="Kuijpers N.G.A."/>
            <person name="Daran J.G."/>
            <person name="Abeel T."/>
        </authorList>
    </citation>
    <scope>NUCLEOTIDE SEQUENCE [LARGE SCALE GENOMIC DNA]</scope>
    <source>
        <strain evidence="14 15">CBS 1483</strain>
    </source>
</reference>
<evidence type="ECO:0000256" key="8">
    <source>
        <dbReference type="ARBA" id="ARBA00023315"/>
    </source>
</evidence>
<evidence type="ECO:0000256" key="11">
    <source>
        <dbReference type="RuleBase" id="RU079119"/>
    </source>
</evidence>
<dbReference type="OrthoDB" id="9909019at2759"/>
<dbReference type="Pfam" id="PF01529">
    <property type="entry name" value="DHHC"/>
    <property type="match status" value="1"/>
</dbReference>
<comment type="subcellular location">
    <subcellularLocation>
        <location evidence="1">Endoplasmic reticulum membrane</location>
        <topology evidence="1">Multi-pass membrane protein</topology>
    </subcellularLocation>
</comment>
<feature type="transmembrane region" description="Helical" evidence="11">
    <location>
        <begin position="106"/>
        <end position="125"/>
    </location>
</feature>
<dbReference type="GO" id="GO:0006612">
    <property type="term" value="P:protein targeting to membrane"/>
    <property type="evidence" value="ECO:0007669"/>
    <property type="project" value="TreeGrafter"/>
</dbReference>
<evidence type="ECO:0000256" key="5">
    <source>
        <dbReference type="ARBA" id="ARBA00023136"/>
    </source>
</evidence>
<evidence type="ECO:0000256" key="4">
    <source>
        <dbReference type="ARBA" id="ARBA00022989"/>
    </source>
</evidence>
<keyword evidence="15" id="KW-1185">Reference proteome</keyword>
<evidence type="ECO:0000313" key="15">
    <source>
        <dbReference type="Proteomes" id="UP000501346"/>
    </source>
</evidence>
<keyword evidence="8 11" id="KW-0012">Acyltransferase</keyword>
<feature type="transmembrane region" description="Helical" evidence="11">
    <location>
        <begin position="217"/>
        <end position="240"/>
    </location>
</feature>
<feature type="transmembrane region" description="Helical" evidence="11">
    <location>
        <begin position="76"/>
        <end position="94"/>
    </location>
</feature>
<dbReference type="GO" id="GO:0019706">
    <property type="term" value="F:protein-cysteine S-palmitoyltransferase activity"/>
    <property type="evidence" value="ECO:0007669"/>
    <property type="project" value="UniProtKB-EC"/>
</dbReference>
<keyword evidence="4 11" id="KW-1133">Transmembrane helix</keyword>
<keyword evidence="7" id="KW-0449">Lipoprotein</keyword>
<name>A0A6C1DVW5_SACPS</name>
<comment type="domain">
    <text evidence="11">The DHHC domain is required for palmitoyltransferase activity.</text>
</comment>
<protein>
    <recommendedName>
        <fullName evidence="11">Palmitoyltransferase</fullName>
        <ecNumber evidence="11">2.3.1.225</ecNumber>
    </recommendedName>
</protein>
<evidence type="ECO:0000256" key="7">
    <source>
        <dbReference type="ARBA" id="ARBA00023288"/>
    </source>
</evidence>
<dbReference type="PANTHER" id="PTHR22883:SF43">
    <property type="entry name" value="PALMITOYLTRANSFERASE APP"/>
    <property type="match status" value="1"/>
</dbReference>
<dbReference type="GO" id="GO:0005794">
    <property type="term" value="C:Golgi apparatus"/>
    <property type="evidence" value="ECO:0007669"/>
    <property type="project" value="TreeGrafter"/>
</dbReference>
<accession>A0A6C1DVW5</accession>
<keyword evidence="6" id="KW-0564">Palmitate</keyword>
<keyword evidence="5 11" id="KW-0472">Membrane</keyword>
<evidence type="ECO:0000256" key="1">
    <source>
        <dbReference type="ARBA" id="ARBA00004477"/>
    </source>
</evidence>
<dbReference type="EC" id="2.3.1.225" evidence="11"/>
<evidence type="ECO:0000256" key="10">
    <source>
        <dbReference type="ARBA" id="ARBA00048048"/>
    </source>
</evidence>
<evidence type="ECO:0000256" key="9">
    <source>
        <dbReference type="ARBA" id="ARBA00023463"/>
    </source>
</evidence>
<evidence type="ECO:0000256" key="6">
    <source>
        <dbReference type="ARBA" id="ARBA00023139"/>
    </source>
</evidence>
<feature type="domain" description="Palmitoyltransferase DHHC" evidence="13">
    <location>
        <begin position="171"/>
        <end position="289"/>
    </location>
</feature>
<comment type="catalytic activity">
    <reaction evidence="10 11">
        <text>L-cysteinyl-[protein] + hexadecanoyl-CoA = S-hexadecanoyl-L-cysteinyl-[protein] + CoA</text>
        <dbReference type="Rhea" id="RHEA:36683"/>
        <dbReference type="Rhea" id="RHEA-COMP:10131"/>
        <dbReference type="Rhea" id="RHEA-COMP:11032"/>
        <dbReference type="ChEBI" id="CHEBI:29950"/>
        <dbReference type="ChEBI" id="CHEBI:57287"/>
        <dbReference type="ChEBI" id="CHEBI:57379"/>
        <dbReference type="ChEBI" id="CHEBI:74151"/>
        <dbReference type="EC" id="2.3.1.225"/>
    </reaction>
</comment>
<evidence type="ECO:0000259" key="13">
    <source>
        <dbReference type="Pfam" id="PF01529"/>
    </source>
</evidence>
<comment type="similarity">
    <text evidence="9">Belongs to the DHHC palmitoyltransferase family. ERF2/ZDHHC9 subfamily.</text>
</comment>
<dbReference type="Proteomes" id="UP000501346">
    <property type="component" value="Chromosome ScXII"/>
</dbReference>
<dbReference type="InterPro" id="IPR039859">
    <property type="entry name" value="PFA4/ZDH16/20/ERF2-like"/>
</dbReference>
<gene>
    <name evidence="14" type="primary">ERF2</name>
    <name evidence="14" type="ORF">GRS66_003561</name>
</gene>
<proteinExistence type="inferred from homology"/>
<feature type="region of interest" description="Disordered" evidence="12">
    <location>
        <begin position="1"/>
        <end position="21"/>
    </location>
</feature>
<dbReference type="PROSITE" id="PS50216">
    <property type="entry name" value="DHHC"/>
    <property type="match status" value="1"/>
</dbReference>
<evidence type="ECO:0000313" key="14">
    <source>
        <dbReference type="EMBL" id="QID81198.1"/>
    </source>
</evidence>
<keyword evidence="2 11" id="KW-0808">Transferase</keyword>